<keyword evidence="3" id="KW-0813">Transport</keyword>
<dbReference type="InterPro" id="IPR026082">
    <property type="entry name" value="ABCA"/>
</dbReference>
<feature type="transmembrane region" description="Helical" evidence="11">
    <location>
        <begin position="473"/>
        <end position="493"/>
    </location>
</feature>
<dbReference type="SUPFAM" id="SSF52540">
    <property type="entry name" value="P-loop containing nucleoside triphosphate hydrolases"/>
    <property type="match status" value="1"/>
</dbReference>
<dbReference type="SMART" id="SM00382">
    <property type="entry name" value="AAA"/>
    <property type="match status" value="1"/>
</dbReference>
<accession>A0A9N9BGA6</accession>
<keyword evidence="14" id="KW-1185">Reference proteome</keyword>
<dbReference type="InterPro" id="IPR003439">
    <property type="entry name" value="ABC_transporter-like_ATP-bd"/>
</dbReference>
<feature type="domain" description="ABC transporter" evidence="12">
    <location>
        <begin position="662"/>
        <end position="908"/>
    </location>
</feature>
<feature type="transmembrane region" description="Helical" evidence="11">
    <location>
        <begin position="529"/>
        <end position="547"/>
    </location>
</feature>
<comment type="similarity">
    <text evidence="2">Belongs to the ABC transporter superfamily. ABCA family.</text>
</comment>
<dbReference type="PANTHER" id="PTHR19229">
    <property type="entry name" value="ATP-BINDING CASSETTE TRANSPORTER SUBFAMILY A ABCA"/>
    <property type="match status" value="1"/>
</dbReference>
<evidence type="ECO:0000256" key="8">
    <source>
        <dbReference type="ARBA" id="ARBA00022989"/>
    </source>
</evidence>
<dbReference type="GO" id="GO:0016887">
    <property type="term" value="F:ATP hydrolysis activity"/>
    <property type="evidence" value="ECO:0007669"/>
    <property type="project" value="InterPro"/>
</dbReference>
<comment type="caution">
    <text evidence="13">The sequence shown here is derived from an EMBL/GenBank/DDBJ whole genome shotgun (WGS) entry which is preliminary data.</text>
</comment>
<dbReference type="CDD" id="cd03263">
    <property type="entry name" value="ABC_subfamily_A"/>
    <property type="match status" value="1"/>
</dbReference>
<evidence type="ECO:0000256" key="6">
    <source>
        <dbReference type="ARBA" id="ARBA00022741"/>
    </source>
</evidence>
<dbReference type="OrthoDB" id="2423127at2759"/>
<dbReference type="Gene3D" id="3.40.50.300">
    <property type="entry name" value="P-loop containing nucleotide triphosphate hydrolases"/>
    <property type="match status" value="1"/>
</dbReference>
<evidence type="ECO:0000313" key="14">
    <source>
        <dbReference type="Proteomes" id="UP000789759"/>
    </source>
</evidence>
<evidence type="ECO:0000256" key="1">
    <source>
        <dbReference type="ARBA" id="ARBA00004141"/>
    </source>
</evidence>
<name>A0A9N9BGA6_9GLOM</name>
<organism evidence="13 14">
    <name type="scientific">Cetraspora pellucida</name>
    <dbReference type="NCBI Taxonomy" id="1433469"/>
    <lineage>
        <taxon>Eukaryota</taxon>
        <taxon>Fungi</taxon>
        <taxon>Fungi incertae sedis</taxon>
        <taxon>Mucoromycota</taxon>
        <taxon>Glomeromycotina</taxon>
        <taxon>Glomeromycetes</taxon>
        <taxon>Diversisporales</taxon>
        <taxon>Gigasporaceae</taxon>
        <taxon>Cetraspora</taxon>
    </lineage>
</organism>
<evidence type="ECO:0000256" key="10">
    <source>
        <dbReference type="SAM" id="MobiDB-lite"/>
    </source>
</evidence>
<dbReference type="PROSITE" id="PS50893">
    <property type="entry name" value="ABC_TRANSPORTER_2"/>
    <property type="match status" value="1"/>
</dbReference>
<gene>
    <name evidence="13" type="ORF">CPELLU_LOCUS5290</name>
</gene>
<dbReference type="InterPro" id="IPR027417">
    <property type="entry name" value="P-loop_NTPase"/>
</dbReference>
<keyword evidence="5" id="KW-0677">Repeat</keyword>
<feature type="transmembrane region" description="Helical" evidence="11">
    <location>
        <begin position="499"/>
        <end position="522"/>
    </location>
</feature>
<dbReference type="PANTHER" id="PTHR19229:SF36">
    <property type="entry name" value="ATP-BINDING CASSETTE SUB-FAMILY A MEMBER 2"/>
    <property type="match status" value="1"/>
</dbReference>
<keyword evidence="4 11" id="KW-0812">Transmembrane</keyword>
<sequence length="992" mass="112410">MSSENNTKLSSQEIISEDEGEDFTSNTSAYFASNNSNHSTYLASNDSTLNNFSNEVNEIDAIPTNEHDLAKEKNNMDIAAVTKHILTRNKSYQFRALSRKTLSYQKRQKCVNIFWVTIFPLSMVAIAYFAAIVMKIIIPDPPEYLLCSSLNASRLDGSKYQIRDRDPNIPRTLSVQTPNALPNQVVINYNLDYVENVVNECVFWFGRDYPYRAPYENDPQVSSDFLRKRDTTSSPEPLFGYFGPSALMNNYRYLLAKETFPWAYVRDAPNVFSGDRTLDTTQITSPSQFSPINNFNYGTGFLSRIDTQYYSNFSQYPPINATKQYFPLPYFQKWYTNSTDEQMNLVLKNQLFDVIEQIRSFNPDSNNFTATKANLINQIPWGSLLFDNIGDKFRKQWNYTLQIGSDERLYIIASFPRAGFRRVAQQSQLSNAILRTVLETNGTTTRPTITTGFRSMPHLYIDLSDFSKLTSTIVGVILYPFVISGYFLGMTLFTLTDPWLLAILFSIWGHIQIAMAFLFSTFFQRSRNVLATTFVIVLCGVIFSFAIEQVNSPIDNANAPVIYFIWPPFAFYRALSIINHSSYLNNMLPMKLSDLNPGCEMIPTEYGVNRTWHFILAKAFNFRSRSFITPSALEAGKYVNGDEDVRNERTNILSNKYCDNPLVVKNISKIYNNGKVAIKDIAFTTESCTTFGLLGPSGAGKTTLLNVLTGLYKPTEGDAILNGLSISTSISDIHRNIGVCPQRDILWDNLTVEEHLLFYARIRGIPSSKEHEAVLSSLKQAQLLSLKSELTENLDNDERRRLSIAIALVGEPALVFLDEPTAGLDPKVRRSIWKIICNKIPLKNDSDDKLDSYCVKNNSTIILATQSMEEAEVLCNKIGIMSRGTLRCMGAPSRLKQLYGRGFRLNFSCKNENLEQATVYIETLLPLSAKKLDSFTTSASYEFEARPGFISLIFKEIERDKAENGIDNWGLSQTSLEEVFLRVIGETDTEID</sequence>
<evidence type="ECO:0000256" key="3">
    <source>
        <dbReference type="ARBA" id="ARBA00022448"/>
    </source>
</evidence>
<comment type="subcellular location">
    <subcellularLocation>
        <location evidence="1">Membrane</location>
        <topology evidence="1">Multi-pass membrane protein</topology>
    </subcellularLocation>
</comment>
<feature type="transmembrane region" description="Helical" evidence="11">
    <location>
        <begin position="113"/>
        <end position="138"/>
    </location>
</feature>
<dbReference type="AlphaFoldDB" id="A0A9N9BGA6"/>
<evidence type="ECO:0000256" key="9">
    <source>
        <dbReference type="ARBA" id="ARBA00023136"/>
    </source>
</evidence>
<evidence type="ECO:0000256" key="11">
    <source>
        <dbReference type="SAM" id="Phobius"/>
    </source>
</evidence>
<dbReference type="EMBL" id="CAJVQA010002993">
    <property type="protein sequence ID" value="CAG8562971.1"/>
    <property type="molecule type" value="Genomic_DNA"/>
</dbReference>
<proteinExistence type="inferred from homology"/>
<keyword evidence="9 11" id="KW-0472">Membrane</keyword>
<evidence type="ECO:0000256" key="5">
    <source>
        <dbReference type="ARBA" id="ARBA00022737"/>
    </source>
</evidence>
<reference evidence="13" key="1">
    <citation type="submission" date="2021-06" db="EMBL/GenBank/DDBJ databases">
        <authorList>
            <person name="Kallberg Y."/>
            <person name="Tangrot J."/>
            <person name="Rosling A."/>
        </authorList>
    </citation>
    <scope>NUCLEOTIDE SEQUENCE</scope>
    <source>
        <strain evidence="13">FL966</strain>
    </source>
</reference>
<evidence type="ECO:0000256" key="4">
    <source>
        <dbReference type="ARBA" id="ARBA00022692"/>
    </source>
</evidence>
<evidence type="ECO:0000256" key="7">
    <source>
        <dbReference type="ARBA" id="ARBA00022840"/>
    </source>
</evidence>
<dbReference type="GO" id="GO:0005319">
    <property type="term" value="F:lipid transporter activity"/>
    <property type="evidence" value="ECO:0007669"/>
    <property type="project" value="TreeGrafter"/>
</dbReference>
<evidence type="ECO:0000313" key="13">
    <source>
        <dbReference type="EMBL" id="CAG8562971.1"/>
    </source>
</evidence>
<dbReference type="GO" id="GO:0140359">
    <property type="term" value="F:ABC-type transporter activity"/>
    <property type="evidence" value="ECO:0007669"/>
    <property type="project" value="InterPro"/>
</dbReference>
<keyword evidence="7" id="KW-0067">ATP-binding</keyword>
<dbReference type="Proteomes" id="UP000789759">
    <property type="component" value="Unassembled WGS sequence"/>
</dbReference>
<protein>
    <submittedName>
        <fullName evidence="13">19362_t:CDS:1</fullName>
    </submittedName>
</protein>
<dbReference type="FunFam" id="3.40.50.300:FF:000335">
    <property type="entry name" value="ATP binding cassette subfamily A member 5"/>
    <property type="match status" value="1"/>
</dbReference>
<keyword evidence="8 11" id="KW-1133">Transmembrane helix</keyword>
<dbReference type="Pfam" id="PF00005">
    <property type="entry name" value="ABC_tran"/>
    <property type="match status" value="1"/>
</dbReference>
<dbReference type="InterPro" id="IPR003593">
    <property type="entry name" value="AAA+_ATPase"/>
</dbReference>
<feature type="compositionally biased region" description="Polar residues" evidence="10">
    <location>
        <begin position="1"/>
        <end position="14"/>
    </location>
</feature>
<dbReference type="GO" id="GO:0005524">
    <property type="term" value="F:ATP binding"/>
    <property type="evidence" value="ECO:0007669"/>
    <property type="project" value="UniProtKB-KW"/>
</dbReference>
<evidence type="ECO:0000256" key="2">
    <source>
        <dbReference type="ARBA" id="ARBA00008869"/>
    </source>
</evidence>
<evidence type="ECO:0000259" key="12">
    <source>
        <dbReference type="PROSITE" id="PS50893"/>
    </source>
</evidence>
<keyword evidence="6" id="KW-0547">Nucleotide-binding</keyword>
<feature type="region of interest" description="Disordered" evidence="10">
    <location>
        <begin position="1"/>
        <end position="20"/>
    </location>
</feature>
<dbReference type="GO" id="GO:0016020">
    <property type="term" value="C:membrane"/>
    <property type="evidence" value="ECO:0007669"/>
    <property type="project" value="UniProtKB-SubCell"/>
</dbReference>